<dbReference type="Proteomes" id="UP001634393">
    <property type="component" value="Unassembled WGS sequence"/>
</dbReference>
<dbReference type="PANTHER" id="PTHR46444:SF19">
    <property type="entry name" value="OS02G0745600 PROTEIN"/>
    <property type="match status" value="1"/>
</dbReference>
<proteinExistence type="predicted"/>
<keyword evidence="3" id="KW-1185">Reference proteome</keyword>
<evidence type="ECO:0000313" key="2">
    <source>
        <dbReference type="EMBL" id="KAL3835411.1"/>
    </source>
</evidence>
<sequence length="463" mass="50969">MTKGRGRKLKRKGKCIGQSNAKIKRVKVPKTMPEEAIFPADPVASLSDSASPLAAPVASLANPAESSTSDPAVYNNSIASNGVEKENGIHKRLPGFIFMCNSSTKLQCYQYRVFGLPKGKKEVVEAIKPGSKLFLFDFEVKRLYGIYEATSAGKLNLERAAFGGKFPAQVKFRISKECLPLPESSLRHVIRENYKGSKFKQELSGKQVKKLSSSFRPLIASSSQLAPQAPPNVSLFQAMPPPSMQNHFKHTVRVPHSTYGHAAPVNPPYVPNVHFTQQGYRAAGINSVAYSQQPRYTGGVAHGVQEPYPRYRTIEGGAALHNQVTNLGMQYHQLQPVQREQQYKDNVVSYNFYQQAPPPYTSSVMQPQLPTPGIPQESAITSSYNPYASTNFPQYKSSLVQPQLLAHGIPQESAVTSSYYPYASTNLPPYTSSVVQQQFPPAGKSQESVITSSYYPYARDPGN</sequence>
<comment type="caution">
    <text evidence="2">The sequence shown here is derived from an EMBL/GenBank/DDBJ whole genome shotgun (WGS) entry which is preliminary data.</text>
</comment>
<evidence type="ECO:0000259" key="1">
    <source>
        <dbReference type="PROSITE" id="PS51222"/>
    </source>
</evidence>
<accession>A0ABD3TFL8</accession>
<reference evidence="2 3" key="1">
    <citation type="submission" date="2024-12" db="EMBL/GenBank/DDBJ databases">
        <title>The unique morphological basis and parallel evolutionary history of personate flowers in Penstemon.</title>
        <authorList>
            <person name="Depatie T.H."/>
            <person name="Wessinger C.A."/>
        </authorList>
    </citation>
    <scope>NUCLEOTIDE SEQUENCE [LARGE SCALE GENOMIC DNA]</scope>
    <source>
        <strain evidence="2">WTNN_2</strain>
        <tissue evidence="2">Leaf</tissue>
    </source>
</reference>
<dbReference type="PANTHER" id="PTHR46444">
    <property type="entry name" value="DCD (DEVELOPMENT AND CELL DEATH) DOMAIN PROTEIN-RELATED"/>
    <property type="match status" value="1"/>
</dbReference>
<feature type="domain" description="DCD" evidence="1">
    <location>
        <begin position="91"/>
        <end position="217"/>
    </location>
</feature>
<protein>
    <recommendedName>
        <fullName evidence="1">DCD domain-containing protein</fullName>
    </recommendedName>
</protein>
<evidence type="ECO:0000313" key="3">
    <source>
        <dbReference type="Proteomes" id="UP001634393"/>
    </source>
</evidence>
<dbReference type="Pfam" id="PF10539">
    <property type="entry name" value="Dev_Cell_Death"/>
    <property type="match status" value="1"/>
</dbReference>
<dbReference type="EMBL" id="JBJXBP010000004">
    <property type="protein sequence ID" value="KAL3835411.1"/>
    <property type="molecule type" value="Genomic_DNA"/>
</dbReference>
<dbReference type="SMART" id="SM00767">
    <property type="entry name" value="DCD"/>
    <property type="match status" value="1"/>
</dbReference>
<dbReference type="InterPro" id="IPR013989">
    <property type="entry name" value="Dev_and_cell_death_domain"/>
</dbReference>
<dbReference type="PROSITE" id="PS51222">
    <property type="entry name" value="DCD"/>
    <property type="match status" value="1"/>
</dbReference>
<dbReference type="AlphaFoldDB" id="A0ABD3TFL8"/>
<gene>
    <name evidence="2" type="ORF">ACJIZ3_010147</name>
</gene>
<name>A0ABD3TFL8_9LAMI</name>
<organism evidence="2 3">
    <name type="scientific">Penstemon smallii</name>
    <dbReference type="NCBI Taxonomy" id="265156"/>
    <lineage>
        <taxon>Eukaryota</taxon>
        <taxon>Viridiplantae</taxon>
        <taxon>Streptophyta</taxon>
        <taxon>Embryophyta</taxon>
        <taxon>Tracheophyta</taxon>
        <taxon>Spermatophyta</taxon>
        <taxon>Magnoliopsida</taxon>
        <taxon>eudicotyledons</taxon>
        <taxon>Gunneridae</taxon>
        <taxon>Pentapetalae</taxon>
        <taxon>asterids</taxon>
        <taxon>lamiids</taxon>
        <taxon>Lamiales</taxon>
        <taxon>Plantaginaceae</taxon>
        <taxon>Cheloneae</taxon>
        <taxon>Penstemon</taxon>
    </lineage>
</organism>